<feature type="non-terminal residue" evidence="1">
    <location>
        <position position="51"/>
    </location>
</feature>
<evidence type="ECO:0000313" key="1">
    <source>
        <dbReference type="EMBL" id="OEL13739.1"/>
    </source>
</evidence>
<dbReference type="EMBL" id="LWDX02072419">
    <property type="protein sequence ID" value="OEL13739.1"/>
    <property type="molecule type" value="Genomic_DNA"/>
</dbReference>
<comment type="caution">
    <text evidence="1">The sequence shown here is derived from an EMBL/GenBank/DDBJ whole genome shotgun (WGS) entry which is preliminary data.</text>
</comment>
<name>A0A1E5ULJ4_9POAL</name>
<feature type="non-terminal residue" evidence="1">
    <location>
        <position position="1"/>
    </location>
</feature>
<accession>A0A1E5ULJ4</accession>
<dbReference type="STRING" id="888268.A0A1E5ULJ4"/>
<protein>
    <submittedName>
        <fullName evidence="1">Uncharacterized protein</fullName>
    </submittedName>
</protein>
<evidence type="ECO:0000313" key="2">
    <source>
        <dbReference type="Proteomes" id="UP000095767"/>
    </source>
</evidence>
<keyword evidence="2" id="KW-1185">Reference proteome</keyword>
<sequence>LIILSQLHTLLSTSSSHHASDGNITDLPVHFLCQPDQATALLQLKKSFSFV</sequence>
<dbReference type="Proteomes" id="UP000095767">
    <property type="component" value="Unassembled WGS sequence"/>
</dbReference>
<dbReference type="AlphaFoldDB" id="A0A1E5ULJ4"/>
<organism evidence="1 2">
    <name type="scientific">Dichanthelium oligosanthes</name>
    <dbReference type="NCBI Taxonomy" id="888268"/>
    <lineage>
        <taxon>Eukaryota</taxon>
        <taxon>Viridiplantae</taxon>
        <taxon>Streptophyta</taxon>
        <taxon>Embryophyta</taxon>
        <taxon>Tracheophyta</taxon>
        <taxon>Spermatophyta</taxon>
        <taxon>Magnoliopsida</taxon>
        <taxon>Liliopsida</taxon>
        <taxon>Poales</taxon>
        <taxon>Poaceae</taxon>
        <taxon>PACMAD clade</taxon>
        <taxon>Panicoideae</taxon>
        <taxon>Panicodae</taxon>
        <taxon>Paniceae</taxon>
        <taxon>Dichantheliinae</taxon>
        <taxon>Dichanthelium</taxon>
    </lineage>
</organism>
<proteinExistence type="predicted"/>
<gene>
    <name evidence="1" type="ORF">BAE44_0025243</name>
</gene>
<reference evidence="1 2" key="1">
    <citation type="submission" date="2016-09" db="EMBL/GenBank/DDBJ databases">
        <title>The draft genome of Dichanthelium oligosanthes: A C3 panicoid grass species.</title>
        <authorList>
            <person name="Studer A.J."/>
            <person name="Schnable J.C."/>
            <person name="Brutnell T.P."/>
        </authorList>
    </citation>
    <scope>NUCLEOTIDE SEQUENCE [LARGE SCALE GENOMIC DNA]</scope>
    <source>
        <strain evidence="2">cv. Kellogg 1175</strain>
        <tissue evidence="1">Leaf</tissue>
    </source>
</reference>